<dbReference type="GO" id="GO:0046872">
    <property type="term" value="F:metal ion binding"/>
    <property type="evidence" value="ECO:0007669"/>
    <property type="project" value="UniProtKB-KW"/>
</dbReference>
<dbReference type="STRING" id="1522189.A0A316VPY7"/>
<sequence length="613" mass="64162">MPGSTYMSFHSLTSRVLHTLPSASHPLATSSTAFTTFARASHNHLRTRLLHTSRINMAPQRVKVASSDAAPKPGQHKAFDFAGEGDDKVQVLVTNVGGKLRALSNKCTHYGAPMSNGVMSKDGCLTCPWHGARFGADGDIEEAPGLDSLVQFKIEQDGNGDVYVTADAAQLKGKPGVPPEFVGKEGAQDGAGVVIVGGGAAAIHLVESARKNGYTGPLTILSAEPYAPIDRTKLSKALMADVGAVEWRKPAHLERVLKVNLRTSTEVTGVDVDGKKVKLGSGETVPFDKLVLATGGTPKRLPVPGAKEGELANVFTLRSIQDTKPINDAGIEGKDVVVIGSSFIGLESAVAFAGKKAKSVNVVGMESVPLENVLGKQVGEGLQTALAKKQNLIFHMKAGVSKLEGKDGKVASVIIKDSSGQEKSLPAQIVLLGVGVAPATQFLKPESSPGFPQLGKDGSVAVGSDFAVKGLEGKGIYAAGDIARTPERTNGGEVRIEHWDVAGNHGRFLGQLFSGSANPGKFDKIPIFWSALGAQLRYCSDGNTPSFDSVHVDGDVAENSFIATYARGDSVVAIATMGRDPVMVQSAELLKIGKMPSFSDVKSGKDLLSISLS</sequence>
<evidence type="ECO:0000256" key="7">
    <source>
        <dbReference type="ARBA" id="ARBA00023002"/>
    </source>
</evidence>
<organism evidence="11 12">
    <name type="scientific">Ceraceosorus guamensis</name>
    <dbReference type="NCBI Taxonomy" id="1522189"/>
    <lineage>
        <taxon>Eukaryota</taxon>
        <taxon>Fungi</taxon>
        <taxon>Dikarya</taxon>
        <taxon>Basidiomycota</taxon>
        <taxon>Ustilaginomycotina</taxon>
        <taxon>Exobasidiomycetes</taxon>
        <taxon>Ceraceosorales</taxon>
        <taxon>Ceraceosoraceae</taxon>
        <taxon>Ceraceosorus</taxon>
    </lineage>
</organism>
<protein>
    <submittedName>
        <fullName evidence="11">FAD/NAD(P)-binding domain-containing protein</fullName>
    </submittedName>
</protein>
<dbReference type="EMBL" id="KZ819491">
    <property type="protein sequence ID" value="PWN39138.1"/>
    <property type="molecule type" value="Genomic_DNA"/>
</dbReference>
<dbReference type="GeneID" id="37036794"/>
<dbReference type="PANTHER" id="PTHR43557">
    <property type="entry name" value="APOPTOSIS-INDUCING FACTOR 1"/>
    <property type="match status" value="1"/>
</dbReference>
<dbReference type="PROSITE" id="PS51296">
    <property type="entry name" value="RIESKE"/>
    <property type="match status" value="1"/>
</dbReference>
<keyword evidence="7" id="KW-0560">Oxidoreductase</keyword>
<comment type="cofactor">
    <cofactor evidence="1">
        <name>FAD</name>
        <dbReference type="ChEBI" id="CHEBI:57692"/>
    </cofactor>
</comment>
<dbReference type="OrthoDB" id="6029at2759"/>
<evidence type="ECO:0000256" key="5">
    <source>
        <dbReference type="ARBA" id="ARBA00022723"/>
    </source>
</evidence>
<dbReference type="FunCoup" id="A0A316VPY7">
    <property type="interactions" value="244"/>
</dbReference>
<dbReference type="PRINTS" id="PR00368">
    <property type="entry name" value="FADPNR"/>
</dbReference>
<gene>
    <name evidence="11" type="ORF">IE81DRAFT_326829</name>
</gene>
<evidence type="ECO:0000256" key="6">
    <source>
        <dbReference type="ARBA" id="ARBA00022827"/>
    </source>
</evidence>
<evidence type="ECO:0000256" key="8">
    <source>
        <dbReference type="ARBA" id="ARBA00023004"/>
    </source>
</evidence>
<keyword evidence="3" id="KW-0285">Flavoprotein</keyword>
<dbReference type="SUPFAM" id="SSF50022">
    <property type="entry name" value="ISP domain"/>
    <property type="match status" value="1"/>
</dbReference>
<keyword evidence="4" id="KW-0001">2Fe-2S</keyword>
<dbReference type="AlphaFoldDB" id="A0A316VPY7"/>
<dbReference type="InterPro" id="IPR050446">
    <property type="entry name" value="FAD-oxidoreductase/Apoptosis"/>
</dbReference>
<evidence type="ECO:0000313" key="11">
    <source>
        <dbReference type="EMBL" id="PWN39138.1"/>
    </source>
</evidence>
<dbReference type="GO" id="GO:0005737">
    <property type="term" value="C:cytoplasm"/>
    <property type="evidence" value="ECO:0007669"/>
    <property type="project" value="TreeGrafter"/>
</dbReference>
<evidence type="ECO:0000256" key="9">
    <source>
        <dbReference type="ARBA" id="ARBA00023014"/>
    </source>
</evidence>
<evidence type="ECO:0000256" key="3">
    <source>
        <dbReference type="ARBA" id="ARBA00022630"/>
    </source>
</evidence>
<evidence type="ECO:0000256" key="2">
    <source>
        <dbReference type="ARBA" id="ARBA00006442"/>
    </source>
</evidence>
<dbReference type="GO" id="GO:0016651">
    <property type="term" value="F:oxidoreductase activity, acting on NAD(P)H"/>
    <property type="evidence" value="ECO:0007669"/>
    <property type="project" value="TreeGrafter"/>
</dbReference>
<keyword evidence="8" id="KW-0408">Iron</keyword>
<evidence type="ECO:0000259" key="10">
    <source>
        <dbReference type="PROSITE" id="PS51296"/>
    </source>
</evidence>
<keyword evidence="6" id="KW-0274">FAD</keyword>
<dbReference type="SUPFAM" id="SSF55424">
    <property type="entry name" value="FAD/NAD-linked reductases, dimerisation (C-terminal) domain"/>
    <property type="match status" value="1"/>
</dbReference>
<dbReference type="GO" id="GO:0051537">
    <property type="term" value="F:2 iron, 2 sulfur cluster binding"/>
    <property type="evidence" value="ECO:0007669"/>
    <property type="project" value="UniProtKB-KW"/>
</dbReference>
<keyword evidence="5" id="KW-0479">Metal-binding</keyword>
<dbReference type="Gene3D" id="3.50.50.60">
    <property type="entry name" value="FAD/NAD(P)-binding domain"/>
    <property type="match status" value="2"/>
</dbReference>
<dbReference type="PRINTS" id="PR00411">
    <property type="entry name" value="PNDRDTASEI"/>
</dbReference>
<keyword evidence="9" id="KW-0411">Iron-sulfur</keyword>
<dbReference type="Proteomes" id="UP000245783">
    <property type="component" value="Unassembled WGS sequence"/>
</dbReference>
<proteinExistence type="inferred from homology"/>
<dbReference type="PANTHER" id="PTHR43557:SF2">
    <property type="entry name" value="RIESKE DOMAIN-CONTAINING PROTEIN-RELATED"/>
    <property type="match status" value="1"/>
</dbReference>
<evidence type="ECO:0000313" key="12">
    <source>
        <dbReference type="Proteomes" id="UP000245783"/>
    </source>
</evidence>
<evidence type="ECO:0000256" key="4">
    <source>
        <dbReference type="ARBA" id="ARBA00022714"/>
    </source>
</evidence>
<dbReference type="Pfam" id="PF00355">
    <property type="entry name" value="Rieske"/>
    <property type="match status" value="1"/>
</dbReference>
<dbReference type="InterPro" id="IPR036188">
    <property type="entry name" value="FAD/NAD-bd_sf"/>
</dbReference>
<reference evidence="11 12" key="1">
    <citation type="journal article" date="2018" name="Mol. Biol. Evol.">
        <title>Broad Genomic Sampling Reveals a Smut Pathogenic Ancestry of the Fungal Clade Ustilaginomycotina.</title>
        <authorList>
            <person name="Kijpornyongpan T."/>
            <person name="Mondo S.J."/>
            <person name="Barry K."/>
            <person name="Sandor L."/>
            <person name="Lee J."/>
            <person name="Lipzen A."/>
            <person name="Pangilinan J."/>
            <person name="LaButti K."/>
            <person name="Hainaut M."/>
            <person name="Henrissat B."/>
            <person name="Grigoriev I.V."/>
            <person name="Spatafora J.W."/>
            <person name="Aime M.C."/>
        </authorList>
    </citation>
    <scope>NUCLEOTIDE SEQUENCE [LARGE SCALE GENOMIC DNA]</scope>
    <source>
        <strain evidence="11 12">MCA 4658</strain>
    </source>
</reference>
<dbReference type="RefSeq" id="XP_025366298.1">
    <property type="nucleotide sequence ID" value="XM_025514924.1"/>
</dbReference>
<dbReference type="InterPro" id="IPR023753">
    <property type="entry name" value="FAD/NAD-binding_dom"/>
</dbReference>
<evidence type="ECO:0000256" key="1">
    <source>
        <dbReference type="ARBA" id="ARBA00001974"/>
    </source>
</evidence>
<accession>A0A316VPY7</accession>
<dbReference type="InParanoid" id="A0A316VPY7"/>
<keyword evidence="12" id="KW-1185">Reference proteome</keyword>
<comment type="similarity">
    <text evidence="2">Belongs to the FAD-dependent oxidoreductase family.</text>
</comment>
<dbReference type="Gene3D" id="3.30.390.30">
    <property type="match status" value="1"/>
</dbReference>
<dbReference type="InterPro" id="IPR036922">
    <property type="entry name" value="Rieske_2Fe-2S_sf"/>
</dbReference>
<feature type="domain" description="Rieske" evidence="10">
    <location>
        <begin position="61"/>
        <end position="163"/>
    </location>
</feature>
<dbReference type="InterPro" id="IPR017941">
    <property type="entry name" value="Rieske_2Fe-2S"/>
</dbReference>
<dbReference type="SUPFAM" id="SSF51905">
    <property type="entry name" value="FAD/NAD(P)-binding domain"/>
    <property type="match status" value="2"/>
</dbReference>
<dbReference type="Pfam" id="PF07992">
    <property type="entry name" value="Pyr_redox_2"/>
    <property type="match status" value="1"/>
</dbReference>
<dbReference type="Gene3D" id="2.102.10.10">
    <property type="entry name" value="Rieske [2Fe-2S] iron-sulphur domain"/>
    <property type="match status" value="1"/>
</dbReference>
<dbReference type="InterPro" id="IPR016156">
    <property type="entry name" value="FAD/NAD-linked_Rdtase_dimer_sf"/>
</dbReference>
<name>A0A316VPY7_9BASI</name>